<keyword evidence="3" id="KW-0732">Signal</keyword>
<dbReference type="Pfam" id="PF14322">
    <property type="entry name" value="SusD-like_3"/>
    <property type="match status" value="1"/>
</dbReference>
<name>A0ABT6RCI7_9BACT</name>
<keyword evidence="9" id="KW-1185">Reference proteome</keyword>
<sequence length="512" mass="57737">MKRFKFIIIFSAVVLVTATSCKKWLDVQPKTKVKSDVLLKTEQGYKDALIGAYTMMTPEALYGRELSFGFFDALAKMYEPTSTQYADLGNAGYNATIYNQTNIKPRVDQFWGGLYNIEANVNNILDNIDKDKTIFTGDNYSIIKGEALALRAFLHFEVFKMFALNDSLSLTQPSIPYVKTLSTQVTKASTGNEVLGFVISDLKDAATYLQADPIVKGQKKSADVFLNNRNMRLNYYAVKGLMARVYMWQRDYTNALATAKEVMSVGDQIFPWVDPSSLLTNDNKNKDFTFSTEHLFALNVFNLQTIANNWFISAATNNQLVKKGKTTSGSSTTYYFEGLYENTNTVSTGVTDYRFLQVADPNIVPADINSNYYVSKKYYQPAGYNPEFAARIPLIRRSEMNYIAAEALLMSNGDLPTAVGYLNEVRSHRGITNNLVSNLSASNIRLELTKEYWKEFQCEGQFWFYAKRNRSVPVTFPTSANGSGVWANYSSYGVAATWQLPKPNNEIEYNPN</sequence>
<keyword evidence="4" id="KW-0472">Membrane</keyword>
<evidence type="ECO:0000256" key="2">
    <source>
        <dbReference type="ARBA" id="ARBA00006275"/>
    </source>
</evidence>
<dbReference type="InterPro" id="IPR012944">
    <property type="entry name" value="SusD_RagB_dom"/>
</dbReference>
<dbReference type="Gene3D" id="1.25.40.390">
    <property type="match status" value="1"/>
</dbReference>
<organism evidence="8 9">
    <name type="scientific">Pinibacter soli</name>
    <dbReference type="NCBI Taxonomy" id="3044211"/>
    <lineage>
        <taxon>Bacteria</taxon>
        <taxon>Pseudomonadati</taxon>
        <taxon>Bacteroidota</taxon>
        <taxon>Chitinophagia</taxon>
        <taxon>Chitinophagales</taxon>
        <taxon>Chitinophagaceae</taxon>
        <taxon>Pinibacter</taxon>
    </lineage>
</organism>
<proteinExistence type="inferred from homology"/>
<comment type="subcellular location">
    <subcellularLocation>
        <location evidence="1">Cell outer membrane</location>
    </subcellularLocation>
</comment>
<dbReference type="EMBL" id="JASBRG010000006">
    <property type="protein sequence ID" value="MDI3320287.1"/>
    <property type="molecule type" value="Genomic_DNA"/>
</dbReference>
<dbReference type="SUPFAM" id="SSF48452">
    <property type="entry name" value="TPR-like"/>
    <property type="match status" value="1"/>
</dbReference>
<evidence type="ECO:0000256" key="1">
    <source>
        <dbReference type="ARBA" id="ARBA00004442"/>
    </source>
</evidence>
<evidence type="ECO:0000313" key="9">
    <source>
        <dbReference type="Proteomes" id="UP001226434"/>
    </source>
</evidence>
<reference evidence="8 9" key="1">
    <citation type="submission" date="2023-05" db="EMBL/GenBank/DDBJ databases">
        <title>Genome sequence of Pinibacter sp. MAH-24.</title>
        <authorList>
            <person name="Huq M.A."/>
        </authorList>
    </citation>
    <scope>NUCLEOTIDE SEQUENCE [LARGE SCALE GENOMIC DNA]</scope>
    <source>
        <strain evidence="8 9">MAH-24</strain>
    </source>
</reference>
<dbReference type="Proteomes" id="UP001226434">
    <property type="component" value="Unassembled WGS sequence"/>
</dbReference>
<dbReference type="PROSITE" id="PS51257">
    <property type="entry name" value="PROKAR_LIPOPROTEIN"/>
    <property type="match status" value="1"/>
</dbReference>
<protein>
    <submittedName>
        <fullName evidence="8">RagB/SusD family nutrient uptake outer membrane protein</fullName>
    </submittedName>
</protein>
<comment type="similarity">
    <text evidence="2">Belongs to the SusD family.</text>
</comment>
<comment type="caution">
    <text evidence="8">The sequence shown here is derived from an EMBL/GenBank/DDBJ whole genome shotgun (WGS) entry which is preliminary data.</text>
</comment>
<evidence type="ECO:0000259" key="6">
    <source>
        <dbReference type="Pfam" id="PF07980"/>
    </source>
</evidence>
<evidence type="ECO:0000259" key="7">
    <source>
        <dbReference type="Pfam" id="PF14322"/>
    </source>
</evidence>
<evidence type="ECO:0000256" key="5">
    <source>
        <dbReference type="ARBA" id="ARBA00023237"/>
    </source>
</evidence>
<evidence type="ECO:0000256" key="3">
    <source>
        <dbReference type="ARBA" id="ARBA00022729"/>
    </source>
</evidence>
<evidence type="ECO:0000256" key="4">
    <source>
        <dbReference type="ARBA" id="ARBA00023136"/>
    </source>
</evidence>
<dbReference type="InterPro" id="IPR011990">
    <property type="entry name" value="TPR-like_helical_dom_sf"/>
</dbReference>
<evidence type="ECO:0000313" key="8">
    <source>
        <dbReference type="EMBL" id="MDI3320287.1"/>
    </source>
</evidence>
<feature type="domain" description="SusD-like N-terminal" evidence="7">
    <location>
        <begin position="23"/>
        <end position="213"/>
    </location>
</feature>
<feature type="domain" description="RagB/SusD" evidence="6">
    <location>
        <begin position="336"/>
        <end position="480"/>
    </location>
</feature>
<accession>A0ABT6RCI7</accession>
<gene>
    <name evidence="8" type="ORF">QJ048_10915</name>
</gene>
<dbReference type="Pfam" id="PF07980">
    <property type="entry name" value="SusD_RagB"/>
    <property type="match status" value="1"/>
</dbReference>
<dbReference type="RefSeq" id="WP_282334384.1">
    <property type="nucleotide sequence ID" value="NZ_JASBRG010000006.1"/>
</dbReference>
<dbReference type="InterPro" id="IPR033985">
    <property type="entry name" value="SusD-like_N"/>
</dbReference>
<keyword evidence="5" id="KW-0998">Cell outer membrane</keyword>